<gene>
    <name evidence="1" type="ORF">PODLI_1B039836</name>
</gene>
<evidence type="ECO:0000313" key="1">
    <source>
        <dbReference type="EMBL" id="CAI5768729.1"/>
    </source>
</evidence>
<reference evidence="1" key="1">
    <citation type="submission" date="2022-12" db="EMBL/GenBank/DDBJ databases">
        <authorList>
            <person name="Alioto T."/>
            <person name="Alioto T."/>
            <person name="Gomez Garrido J."/>
        </authorList>
    </citation>
    <scope>NUCLEOTIDE SEQUENCE</scope>
</reference>
<protein>
    <submittedName>
        <fullName evidence="1">Uncharacterized protein</fullName>
    </submittedName>
</protein>
<dbReference type="EMBL" id="OX395127">
    <property type="protein sequence ID" value="CAI5768729.1"/>
    <property type="molecule type" value="Genomic_DNA"/>
</dbReference>
<dbReference type="AlphaFoldDB" id="A0AA35NYS3"/>
<feature type="non-terminal residue" evidence="1">
    <location>
        <position position="115"/>
    </location>
</feature>
<evidence type="ECO:0000313" key="2">
    <source>
        <dbReference type="Proteomes" id="UP001178461"/>
    </source>
</evidence>
<accession>A0AA35NYS3</accession>
<organism evidence="1 2">
    <name type="scientific">Podarcis lilfordi</name>
    <name type="common">Lilford's wall lizard</name>
    <dbReference type="NCBI Taxonomy" id="74358"/>
    <lineage>
        <taxon>Eukaryota</taxon>
        <taxon>Metazoa</taxon>
        <taxon>Chordata</taxon>
        <taxon>Craniata</taxon>
        <taxon>Vertebrata</taxon>
        <taxon>Euteleostomi</taxon>
        <taxon>Lepidosauria</taxon>
        <taxon>Squamata</taxon>
        <taxon>Bifurcata</taxon>
        <taxon>Unidentata</taxon>
        <taxon>Episquamata</taxon>
        <taxon>Laterata</taxon>
        <taxon>Lacertibaenia</taxon>
        <taxon>Lacertidae</taxon>
        <taxon>Podarcis</taxon>
    </lineage>
</organism>
<dbReference type="SUPFAM" id="SSF53822">
    <property type="entry name" value="Periplasmic binding protein-like I"/>
    <property type="match status" value="1"/>
</dbReference>
<name>A0AA35NYS3_9SAUR</name>
<dbReference type="InterPro" id="IPR028082">
    <property type="entry name" value="Peripla_BP_I"/>
</dbReference>
<keyword evidence="2" id="KW-1185">Reference proteome</keyword>
<dbReference type="Proteomes" id="UP001178461">
    <property type="component" value="Chromosome 2"/>
</dbReference>
<sequence>MRLCAPAKDGEKLTKKLGNKLRGRKPLQNPKQKIAATKKLYHFLKEIQCLNTSMGRPCLDENWELPPDFDIVNWLMFPNNSRTRVKIGNIRGAASTNMKFTIDSKDIEWPNQFKK</sequence>
<proteinExistence type="predicted"/>
<dbReference type="Gene3D" id="3.40.50.2300">
    <property type="match status" value="2"/>
</dbReference>